<sequence length="453" mass="52383">MKETGRKGKDIAEVKRKGREEGKKKKKNEGKKKKGRRMKMGVGEEKERRTKEEKRNGYEGREKGRKIGEERRKKRGEKKKERGGIRCGRRMKERRRNEGGKKEGKGITRGFRYIVRALLSKHYFGWDRTTLGEVQDLQLSFRKTASDPCDERIQDDESATKSERFSRIDRNVKVTILSFVIHPRVSHPQLSLEIRYLNLIALAMLNIMRQVKVCRDIPLRLANRWGKLVCNEVLILPPSPRSEPPSTEALQANNAKTPNERGLRVDEEKKRRAQVARVRDIAWKTNPFVEIPSGESKVHIEVLSVLWGNRLPILDGSLPLSSTQNERGKNQREYWRQELNNDSYNDTDEPILDLTHEENPYDKGDASEDLENFGNERMELIIMDCCRGSVRRMIGSLARSLTKTIWMVLPGESYTKVRVLEIKEMPRTSSNIATVKAELMKEMGTAESVQRET</sequence>
<feature type="compositionally biased region" description="Basic residues" evidence="1">
    <location>
        <begin position="24"/>
        <end position="39"/>
    </location>
</feature>
<feature type="compositionally biased region" description="Polar residues" evidence="1">
    <location>
        <begin position="248"/>
        <end position="257"/>
    </location>
</feature>
<feature type="compositionally biased region" description="Basic and acidic residues" evidence="1">
    <location>
        <begin position="1"/>
        <end position="23"/>
    </location>
</feature>
<feature type="compositionally biased region" description="Basic and acidic residues" evidence="1">
    <location>
        <begin position="42"/>
        <end position="71"/>
    </location>
</feature>
<keyword evidence="3" id="KW-1185">Reference proteome</keyword>
<dbReference type="EMBL" id="BQNB010020053">
    <property type="protein sequence ID" value="GJT91820.1"/>
    <property type="molecule type" value="Genomic_DNA"/>
</dbReference>
<reference evidence="2" key="2">
    <citation type="submission" date="2022-01" db="EMBL/GenBank/DDBJ databases">
        <authorList>
            <person name="Yamashiro T."/>
            <person name="Shiraishi A."/>
            <person name="Satake H."/>
            <person name="Nakayama K."/>
        </authorList>
    </citation>
    <scope>NUCLEOTIDE SEQUENCE</scope>
</reference>
<reference evidence="2" key="1">
    <citation type="journal article" date="2022" name="Int. J. Mol. Sci.">
        <title>Draft Genome of Tanacetum Coccineum: Genomic Comparison of Closely Related Tanacetum-Family Plants.</title>
        <authorList>
            <person name="Yamashiro T."/>
            <person name="Shiraishi A."/>
            <person name="Nakayama K."/>
            <person name="Satake H."/>
        </authorList>
    </citation>
    <scope>NUCLEOTIDE SEQUENCE</scope>
</reference>
<organism evidence="2 3">
    <name type="scientific">Tanacetum coccineum</name>
    <dbReference type="NCBI Taxonomy" id="301880"/>
    <lineage>
        <taxon>Eukaryota</taxon>
        <taxon>Viridiplantae</taxon>
        <taxon>Streptophyta</taxon>
        <taxon>Embryophyta</taxon>
        <taxon>Tracheophyta</taxon>
        <taxon>Spermatophyta</taxon>
        <taxon>Magnoliopsida</taxon>
        <taxon>eudicotyledons</taxon>
        <taxon>Gunneridae</taxon>
        <taxon>Pentapetalae</taxon>
        <taxon>asterids</taxon>
        <taxon>campanulids</taxon>
        <taxon>Asterales</taxon>
        <taxon>Asteraceae</taxon>
        <taxon>Asteroideae</taxon>
        <taxon>Anthemideae</taxon>
        <taxon>Anthemidinae</taxon>
        <taxon>Tanacetum</taxon>
    </lineage>
</organism>
<evidence type="ECO:0000313" key="2">
    <source>
        <dbReference type="EMBL" id="GJT91820.1"/>
    </source>
</evidence>
<feature type="region of interest" description="Disordered" evidence="1">
    <location>
        <begin position="240"/>
        <end position="269"/>
    </location>
</feature>
<proteinExistence type="predicted"/>
<comment type="caution">
    <text evidence="2">The sequence shown here is derived from an EMBL/GenBank/DDBJ whole genome shotgun (WGS) entry which is preliminary data.</text>
</comment>
<accession>A0ABQ5HVT6</accession>
<feature type="compositionally biased region" description="Basic and acidic residues" evidence="1">
    <location>
        <begin position="258"/>
        <end position="269"/>
    </location>
</feature>
<evidence type="ECO:0000313" key="3">
    <source>
        <dbReference type="Proteomes" id="UP001151760"/>
    </source>
</evidence>
<name>A0ABQ5HVT6_9ASTR</name>
<protein>
    <submittedName>
        <fullName evidence="2">Uncharacterized protein</fullName>
    </submittedName>
</protein>
<feature type="compositionally biased region" description="Basic and acidic residues" evidence="1">
    <location>
        <begin position="95"/>
        <end position="104"/>
    </location>
</feature>
<dbReference type="Proteomes" id="UP001151760">
    <property type="component" value="Unassembled WGS sequence"/>
</dbReference>
<gene>
    <name evidence="2" type="ORF">Tco_1080665</name>
</gene>
<feature type="region of interest" description="Disordered" evidence="1">
    <location>
        <begin position="1"/>
        <end position="104"/>
    </location>
</feature>
<evidence type="ECO:0000256" key="1">
    <source>
        <dbReference type="SAM" id="MobiDB-lite"/>
    </source>
</evidence>